<gene>
    <name evidence="1" type="ORF">H6G06_17065</name>
</gene>
<dbReference type="AlphaFoldDB" id="A0A927A324"/>
<dbReference type="EMBL" id="JACJQU010000010">
    <property type="protein sequence ID" value="MBD2295145.1"/>
    <property type="molecule type" value="Genomic_DNA"/>
</dbReference>
<dbReference type="RefSeq" id="WP_190562234.1">
    <property type="nucleotide sequence ID" value="NZ_JACJQU010000010.1"/>
</dbReference>
<evidence type="ECO:0000313" key="1">
    <source>
        <dbReference type="EMBL" id="MBD2295145.1"/>
    </source>
</evidence>
<accession>A0A927A324</accession>
<proteinExistence type="predicted"/>
<protein>
    <submittedName>
        <fullName evidence="1">Uncharacterized protein</fullName>
    </submittedName>
</protein>
<name>A0A927A324_9NOST</name>
<reference evidence="2" key="1">
    <citation type="journal article" date="2020" name="ISME J.">
        <title>Comparative genomics reveals insights into cyanobacterial evolution and habitat adaptation.</title>
        <authorList>
            <person name="Chen M.Y."/>
            <person name="Teng W.K."/>
            <person name="Zhao L."/>
            <person name="Hu C.X."/>
            <person name="Zhou Y.K."/>
            <person name="Han B.P."/>
            <person name="Song L.R."/>
            <person name="Shu W.S."/>
        </authorList>
    </citation>
    <scope>NUCLEOTIDE SEQUENCE [LARGE SCALE GENOMIC DNA]</scope>
    <source>
        <strain evidence="2">FACHB-251</strain>
    </source>
</reference>
<dbReference type="Proteomes" id="UP000662185">
    <property type="component" value="Unassembled WGS sequence"/>
</dbReference>
<sequence length="104" mass="11893">MSTTSIIHPLHYLIVKREGTTWYFKPGDSVFYNPKNVPVNLVLEERLHRFGLSPQKIMIELFRINGGKAGFYLVNLRDKQYYYCGAELQDVNDCLHGLGIGSAD</sequence>
<keyword evidence="2" id="KW-1185">Reference proteome</keyword>
<organism evidence="1 2">
    <name type="scientific">Anabaena sphaerica FACHB-251</name>
    <dbReference type="NCBI Taxonomy" id="2692883"/>
    <lineage>
        <taxon>Bacteria</taxon>
        <taxon>Bacillati</taxon>
        <taxon>Cyanobacteriota</taxon>
        <taxon>Cyanophyceae</taxon>
        <taxon>Nostocales</taxon>
        <taxon>Nostocaceae</taxon>
        <taxon>Anabaena</taxon>
    </lineage>
</organism>
<evidence type="ECO:0000313" key="2">
    <source>
        <dbReference type="Proteomes" id="UP000662185"/>
    </source>
</evidence>
<comment type="caution">
    <text evidence="1">The sequence shown here is derived from an EMBL/GenBank/DDBJ whole genome shotgun (WGS) entry which is preliminary data.</text>
</comment>